<evidence type="ECO:0000313" key="3">
    <source>
        <dbReference type="Proteomes" id="UP001140453"/>
    </source>
</evidence>
<feature type="compositionally biased region" description="Polar residues" evidence="1">
    <location>
        <begin position="285"/>
        <end position="295"/>
    </location>
</feature>
<feature type="region of interest" description="Disordered" evidence="1">
    <location>
        <begin position="1"/>
        <end position="71"/>
    </location>
</feature>
<dbReference type="EMBL" id="JAPEVB010000002">
    <property type="protein sequence ID" value="KAJ4394148.1"/>
    <property type="molecule type" value="Genomic_DNA"/>
</dbReference>
<comment type="caution">
    <text evidence="2">The sequence shown here is derived from an EMBL/GenBank/DDBJ whole genome shotgun (WGS) entry which is preliminary data.</text>
</comment>
<gene>
    <name evidence="2" type="ORF">N0V93_003365</name>
</gene>
<feature type="compositionally biased region" description="Polar residues" evidence="1">
    <location>
        <begin position="260"/>
        <end position="269"/>
    </location>
</feature>
<feature type="region of interest" description="Disordered" evidence="1">
    <location>
        <begin position="252"/>
        <end position="312"/>
    </location>
</feature>
<organism evidence="2 3">
    <name type="scientific">Gnomoniopsis smithogilvyi</name>
    <dbReference type="NCBI Taxonomy" id="1191159"/>
    <lineage>
        <taxon>Eukaryota</taxon>
        <taxon>Fungi</taxon>
        <taxon>Dikarya</taxon>
        <taxon>Ascomycota</taxon>
        <taxon>Pezizomycotina</taxon>
        <taxon>Sordariomycetes</taxon>
        <taxon>Sordariomycetidae</taxon>
        <taxon>Diaporthales</taxon>
        <taxon>Gnomoniaceae</taxon>
        <taxon>Gnomoniopsis</taxon>
    </lineage>
</organism>
<dbReference type="Proteomes" id="UP001140453">
    <property type="component" value="Unassembled WGS sequence"/>
</dbReference>
<evidence type="ECO:0000313" key="2">
    <source>
        <dbReference type="EMBL" id="KAJ4394148.1"/>
    </source>
</evidence>
<feature type="region of interest" description="Disordered" evidence="1">
    <location>
        <begin position="340"/>
        <end position="376"/>
    </location>
</feature>
<proteinExistence type="predicted"/>
<name>A0A9W8YYF3_9PEZI</name>
<sequence>MQLQHSPEKQPILPRPKRLGGTPCDANPGFSEMSSLASDEHTSLRGCATKTEGGGVRPPTGVFSSGTATHTNSDALTFPEIMGLLDRDEIVSCGESKASRDPDLRLTDLDPPLFSAPCPPNTDGLLFSKRTTRPDFSLDLAELRLDHEEQLEKHKTSFAIEPLQSDYSDHIHLPPTALRKTEIEVDIRSVASSTTINSTAHTVSIAASPPPLYEKTFLDTTPSPTGPSPITPRNIVFPRSRLVESAPMMVPGPSEPIDSRLSSSYSNSAGADAMKNMQWRPRSAPKTSNARSASPLQFWPKKSDQPYVLGDGRNPEVEIFKAGGRDSDDATCVDSVSNHLERMTPPTRPGSGDPNGRRDLSNDLMDVENRGPQPTITREEYESLPQAIQRKVRLLPANQSSVLFHKASGKRGASLGCFSRER</sequence>
<dbReference type="OrthoDB" id="5245244at2759"/>
<dbReference type="AlphaFoldDB" id="A0A9W8YYF3"/>
<keyword evidence="3" id="KW-1185">Reference proteome</keyword>
<reference evidence="2" key="1">
    <citation type="submission" date="2022-10" db="EMBL/GenBank/DDBJ databases">
        <title>Tapping the CABI collections for fungal endophytes: first genome assemblies for Collariella, Neodidymelliopsis, Ascochyta clinopodiicola, Didymella pomorum, Didymosphaeria variabile, Neocosmospora piperis and Neocucurbitaria cava.</title>
        <authorList>
            <person name="Hill R."/>
        </authorList>
    </citation>
    <scope>NUCLEOTIDE SEQUENCE</scope>
    <source>
        <strain evidence="2">IMI 355082</strain>
    </source>
</reference>
<feature type="compositionally biased region" description="Polar residues" evidence="1">
    <location>
        <begin position="62"/>
        <end position="71"/>
    </location>
</feature>
<accession>A0A9W8YYF3</accession>
<evidence type="ECO:0000256" key="1">
    <source>
        <dbReference type="SAM" id="MobiDB-lite"/>
    </source>
</evidence>
<protein>
    <submittedName>
        <fullName evidence="2">Uncharacterized protein</fullName>
    </submittedName>
</protein>